<dbReference type="Gene3D" id="3.10.450.710">
    <property type="entry name" value="Tgt2/MlaC"/>
    <property type="match status" value="1"/>
</dbReference>
<name>A0ABX0Q204_9GAMM</name>
<accession>A0ABX0Q204</accession>
<dbReference type="Proteomes" id="UP001429601">
    <property type="component" value="Unassembled WGS sequence"/>
</dbReference>
<dbReference type="PANTHER" id="PTHR36573:SF1">
    <property type="entry name" value="INTERMEMBRANE PHOSPHOLIPID TRANSPORT SYSTEM BINDING PROTEIN MLAC"/>
    <property type="match status" value="1"/>
</dbReference>
<keyword evidence="3" id="KW-1185">Reference proteome</keyword>
<dbReference type="InterPro" id="IPR008869">
    <property type="entry name" value="MlaC/ttg2D"/>
</dbReference>
<feature type="chain" id="PRO_5045892794" evidence="1">
    <location>
        <begin position="24"/>
        <end position="232"/>
    </location>
</feature>
<keyword evidence="1" id="KW-0732">Signal</keyword>
<feature type="signal peptide" evidence="1">
    <location>
        <begin position="1"/>
        <end position="23"/>
    </location>
</feature>
<organism evidence="2 3">
    <name type="scientific">Luteibacter jiangsuensis</name>
    <dbReference type="NCBI Taxonomy" id="637577"/>
    <lineage>
        <taxon>Bacteria</taxon>
        <taxon>Pseudomonadati</taxon>
        <taxon>Pseudomonadota</taxon>
        <taxon>Gammaproteobacteria</taxon>
        <taxon>Lysobacterales</taxon>
        <taxon>Rhodanobacteraceae</taxon>
        <taxon>Luteibacter</taxon>
    </lineage>
</organism>
<comment type="caution">
    <text evidence="2">The sequence shown here is derived from an EMBL/GenBank/DDBJ whole genome shotgun (WGS) entry which is preliminary data.</text>
</comment>
<reference evidence="2 3" key="1">
    <citation type="journal article" date="2011" name="Curr. Microbiol.">
        <title>Luteibacter jiangsuensis sp. nov.: a methamidophos-degrading bacterium isolated from a methamidophos-manufacturing factory.</title>
        <authorList>
            <person name="Wang L."/>
            <person name="Wang G.L."/>
            <person name="Li S.P."/>
            <person name="Jiang J.D."/>
        </authorList>
    </citation>
    <scope>NUCLEOTIDE SEQUENCE [LARGE SCALE GENOMIC DNA]</scope>
    <source>
        <strain evidence="2 3">CGMCC 1.10133</strain>
    </source>
</reference>
<evidence type="ECO:0000256" key="1">
    <source>
        <dbReference type="SAM" id="SignalP"/>
    </source>
</evidence>
<evidence type="ECO:0000313" key="3">
    <source>
        <dbReference type="Proteomes" id="UP001429601"/>
    </source>
</evidence>
<evidence type="ECO:0000313" key="2">
    <source>
        <dbReference type="EMBL" id="NID04372.1"/>
    </source>
</evidence>
<protein>
    <submittedName>
        <fullName evidence="2">ABC transporter substrate-binding protein</fullName>
    </submittedName>
</protein>
<dbReference type="Pfam" id="PF05494">
    <property type="entry name" value="MlaC"/>
    <property type="match status" value="1"/>
</dbReference>
<gene>
    <name evidence="2" type="ORF">HBF26_05710</name>
</gene>
<dbReference type="EMBL" id="JAAQQR010000002">
    <property type="protein sequence ID" value="NID04372.1"/>
    <property type="molecule type" value="Genomic_DNA"/>
</dbReference>
<proteinExistence type="predicted"/>
<dbReference type="InterPro" id="IPR042245">
    <property type="entry name" value="Tgt2/MlaC_sf"/>
</dbReference>
<dbReference type="PIRSF" id="PIRSF004649">
    <property type="entry name" value="MlaC"/>
    <property type="match status" value="1"/>
</dbReference>
<dbReference type="PANTHER" id="PTHR36573">
    <property type="entry name" value="INTERMEMBRANE PHOSPHOLIPID TRANSPORT SYSTEM BINDING PROTEIN MLAC"/>
    <property type="match status" value="1"/>
</dbReference>
<dbReference type="RefSeq" id="WP_167123950.1">
    <property type="nucleotide sequence ID" value="NZ_JAAQQR010000002.1"/>
</dbReference>
<sequence>MLRQLSLAIALAVTAAAALPAVAQDAAPAATAANQSPQQIVTTISDDLAKAIEGHQAELKNDKEKLIAVIDDTFLPHFDIDYASILVLGQNAAKASPEQRERFAKAFYNSITHRYAEGLLNYTRGRVKVLPFNGDLNKKRTVVRTQVMLDDGKSVSVDYAFRQSKSGDWKAYDVIIEGISYITNYRNQVDAEIKKEGLDQLIVDLEQKGSAAIDQLKQDGGGSAGQRGGAGQ</sequence>